<protein>
    <submittedName>
        <fullName evidence="1">Membrane protein</fullName>
    </submittedName>
</protein>
<reference evidence="2" key="1">
    <citation type="submission" date="2019-06" db="EMBL/GenBank/DDBJ databases">
        <title>Alistipes onderdonkii subsp. vulgaris subsp. nov., Alistipes dispar sp. nov. and Alistipes communis sp. nov., isolated from human faeces, and creation of Alistipes onderdonkii subsp. onderdonkii subsp. nov.</title>
        <authorList>
            <person name="Sakamoto M."/>
            <person name="Ikeyama N."/>
            <person name="Ogata Y."/>
            <person name="Suda W."/>
            <person name="Iino T."/>
            <person name="Hattori M."/>
            <person name="Ohkuma M."/>
        </authorList>
    </citation>
    <scope>NUCLEOTIDE SEQUENCE [LARGE SCALE GENOMIC DNA]</scope>
    <source>
        <strain evidence="2">5CBH24</strain>
    </source>
</reference>
<gene>
    <name evidence="1" type="ORF">A5CBH24_05620</name>
</gene>
<accession>A0A4Y1WSL0</accession>
<dbReference type="Gene3D" id="2.40.160.60">
    <property type="entry name" value="Outer membrane protein transport protein (OMPP1/FadL/TodX)"/>
    <property type="match status" value="1"/>
</dbReference>
<dbReference type="EMBL" id="AP019735">
    <property type="protein sequence ID" value="BBL03249.1"/>
    <property type="molecule type" value="Genomic_DNA"/>
</dbReference>
<evidence type="ECO:0000313" key="2">
    <source>
        <dbReference type="Proteomes" id="UP000318946"/>
    </source>
</evidence>
<dbReference type="AlphaFoldDB" id="A0A4Y1WSL0"/>
<name>A0A4Y1WSL0_9BACT</name>
<accession>A0A4Y1XTQ6</accession>
<keyword evidence="2" id="KW-1185">Reference proteome</keyword>
<evidence type="ECO:0000313" key="1">
    <source>
        <dbReference type="EMBL" id="BBL03249.1"/>
    </source>
</evidence>
<organism evidence="1 2">
    <name type="scientific">Alistipes communis</name>
    <dbReference type="NCBI Taxonomy" id="2585118"/>
    <lineage>
        <taxon>Bacteria</taxon>
        <taxon>Pseudomonadati</taxon>
        <taxon>Bacteroidota</taxon>
        <taxon>Bacteroidia</taxon>
        <taxon>Bacteroidales</taxon>
        <taxon>Rikenellaceae</taxon>
        <taxon>Alistipes</taxon>
    </lineage>
</organism>
<dbReference type="Proteomes" id="UP000318946">
    <property type="component" value="Chromosome"/>
</dbReference>
<sequence length="457" mass="50957">MLKRMIVKRLMYRLAVAAMLVVPVSAMAQTSSINAFSPYSMYGIGELQTPGVVAQRSMGGVGLGMRSSVMVNPLNPAAYSLTPRQGFLFDFGVEGVNFYNRQQKYADGAQTTSRTSYNTFNFHDIAFQLPLARRLGLGFSLTPYSSVGYRVSADEQSDDVWGNIGRVQYLYAGEGDLTEVKLGIGWEVVKRVSIGVAAQYYWGDIERTYQTVVSNNIVNGGSVNTVTGTDSYGISRIKMQLGLQADLIQSERQVLTLGATYDMGGNLRPSVNQTVVNGDIYGTVVRGDTTRMALKLPVQLGVGLYYQNAKIAAGVDYIYQNWENNESPKSVPGAVNVAYKNTNTVKLGFEYTPNRMDIRNYLKRWSYRVGFRYGTYYQTFEGKTLSQYAVTAGFGMPVRFLGRSSIDFGVEFGQRGNDSPLRIDNRQIGLVRQRYVKFSLGLTLFGEDSWFVRYKYD</sequence>
<dbReference type="KEGG" id="acou:A5CBH24_05620"/>
<proteinExistence type="predicted"/>
<dbReference type="SUPFAM" id="SSF56935">
    <property type="entry name" value="Porins"/>
    <property type="match status" value="1"/>
</dbReference>